<comment type="caution">
    <text evidence="2">The sequence shown here is derived from an EMBL/GenBank/DDBJ whole genome shotgun (WGS) entry which is preliminary data.</text>
</comment>
<reference evidence="2" key="1">
    <citation type="submission" date="2022-01" db="EMBL/GenBank/DDBJ databases">
        <title>Novel bile acid biosynthetic pathways are enriched in the microbiome of centenarians.</title>
        <authorList>
            <person name="Sato Y."/>
            <person name="Atarashi K."/>
            <person name="Plichta R.D."/>
            <person name="Arai Y."/>
            <person name="Sasajima S."/>
            <person name="Kearney M.S."/>
            <person name="Suda W."/>
            <person name="Takeshita K."/>
            <person name="Sasaki T."/>
            <person name="Okamoto S."/>
            <person name="Skelly N.A."/>
            <person name="Okamura Y."/>
            <person name="Vlamakis H."/>
            <person name="Li Y."/>
            <person name="Tanoue T."/>
            <person name="Takei H."/>
            <person name="Nittono H."/>
            <person name="Narushima S."/>
            <person name="Irie J."/>
            <person name="Itoh H."/>
            <person name="Moriya K."/>
            <person name="Sugiura Y."/>
            <person name="Suematsu M."/>
            <person name="Moritoki N."/>
            <person name="Shibata S."/>
            <person name="Littman R.D."/>
            <person name="Fischbach A.M."/>
            <person name="Uwamino Y."/>
            <person name="Inoue T."/>
            <person name="Honda A."/>
            <person name="Hattori M."/>
            <person name="Murai T."/>
            <person name="Xavier J.R."/>
            <person name="Hirose N."/>
            <person name="Honda K."/>
        </authorList>
    </citation>
    <scope>NUCLEOTIDE SEQUENCE</scope>
    <source>
        <strain evidence="2">CE91-St3</strain>
    </source>
</reference>
<dbReference type="AlphaFoldDB" id="A0AA37KAW1"/>
<dbReference type="RefSeq" id="WP_075967719.1">
    <property type="nucleotide sequence ID" value="NZ_BQNZ01000003.1"/>
</dbReference>
<dbReference type="Proteomes" id="UP001055114">
    <property type="component" value="Unassembled WGS sequence"/>
</dbReference>
<evidence type="ECO:0000259" key="1">
    <source>
        <dbReference type="Pfam" id="PF22292"/>
    </source>
</evidence>
<proteinExistence type="predicted"/>
<dbReference type="InterPro" id="IPR054238">
    <property type="entry name" value="DUF6965"/>
</dbReference>
<gene>
    <name evidence="2" type="ORF">CE91St3_30620</name>
</gene>
<feature type="domain" description="DUF6965" evidence="1">
    <location>
        <begin position="3"/>
        <end position="69"/>
    </location>
</feature>
<dbReference type="EMBL" id="BQNZ01000003">
    <property type="protein sequence ID" value="GKH73199.1"/>
    <property type="molecule type" value="Genomic_DNA"/>
</dbReference>
<evidence type="ECO:0000313" key="2">
    <source>
        <dbReference type="EMBL" id="GKH73199.1"/>
    </source>
</evidence>
<evidence type="ECO:0000313" key="3">
    <source>
        <dbReference type="Proteomes" id="UP001055114"/>
    </source>
</evidence>
<organism evidence="2 3">
    <name type="scientific">Parabacteroides merdae</name>
    <dbReference type="NCBI Taxonomy" id="46503"/>
    <lineage>
        <taxon>Bacteria</taxon>
        <taxon>Pseudomonadati</taxon>
        <taxon>Bacteroidota</taxon>
        <taxon>Bacteroidia</taxon>
        <taxon>Bacteroidales</taxon>
        <taxon>Tannerellaceae</taxon>
        <taxon>Parabacteroides</taxon>
    </lineage>
</organism>
<dbReference type="Pfam" id="PF22292">
    <property type="entry name" value="DUF6965"/>
    <property type="match status" value="1"/>
</dbReference>
<accession>A0AA37KAW1</accession>
<sequence>MPEEIKQLKAWFQAYELRFNEIRLSNYEYIFDLRKFIEVQVNSVKRNWSNPTFEPDIRSLYRLKKVLEENDSPDNEY</sequence>
<name>A0AA37KAW1_9BACT</name>
<protein>
    <recommendedName>
        <fullName evidence="1">DUF6965 domain-containing protein</fullName>
    </recommendedName>
</protein>